<comment type="caution">
    <text evidence="3">The sequence shown here is derived from an EMBL/GenBank/DDBJ whole genome shotgun (WGS) entry which is preliminary data.</text>
</comment>
<dbReference type="Proteomes" id="UP000321085">
    <property type="component" value="Unassembled WGS sequence"/>
</dbReference>
<dbReference type="EMBL" id="BJYU01000189">
    <property type="protein sequence ID" value="GEO18410.1"/>
    <property type="molecule type" value="Genomic_DNA"/>
</dbReference>
<dbReference type="AlphaFoldDB" id="A0A512C2H5"/>
<protein>
    <submittedName>
        <fullName evidence="3">Uncharacterized protein</fullName>
    </submittedName>
</protein>
<dbReference type="RefSeq" id="WP_147022997.1">
    <property type="nucleotide sequence ID" value="NZ_BJYU01000189.1"/>
</dbReference>
<reference evidence="3 4" key="1">
    <citation type="submission" date="2019-07" db="EMBL/GenBank/DDBJ databases">
        <title>Whole genome shotgun sequence of Microvirga aerophila NBRC 106136.</title>
        <authorList>
            <person name="Hosoyama A."/>
            <person name="Uohara A."/>
            <person name="Ohji S."/>
            <person name="Ichikawa N."/>
        </authorList>
    </citation>
    <scope>NUCLEOTIDE SEQUENCE [LARGE SCALE GENOMIC DNA]</scope>
    <source>
        <strain evidence="3 4">NBRC 106136</strain>
    </source>
</reference>
<evidence type="ECO:0000256" key="1">
    <source>
        <dbReference type="SAM" id="MobiDB-lite"/>
    </source>
</evidence>
<gene>
    <name evidence="3" type="ORF">MAE02_61060</name>
</gene>
<evidence type="ECO:0000313" key="3">
    <source>
        <dbReference type="EMBL" id="GEO18410.1"/>
    </source>
</evidence>
<name>A0A512C2H5_9HYPH</name>
<feature type="chain" id="PRO_5022086945" evidence="2">
    <location>
        <begin position="19"/>
        <end position="93"/>
    </location>
</feature>
<feature type="region of interest" description="Disordered" evidence="1">
    <location>
        <begin position="48"/>
        <end position="93"/>
    </location>
</feature>
<feature type="signal peptide" evidence="2">
    <location>
        <begin position="1"/>
        <end position="18"/>
    </location>
</feature>
<proteinExistence type="predicted"/>
<organism evidence="3 4">
    <name type="scientific">Microvirga aerophila</name>
    <dbReference type="NCBI Taxonomy" id="670291"/>
    <lineage>
        <taxon>Bacteria</taxon>
        <taxon>Pseudomonadati</taxon>
        <taxon>Pseudomonadota</taxon>
        <taxon>Alphaproteobacteria</taxon>
        <taxon>Hyphomicrobiales</taxon>
        <taxon>Methylobacteriaceae</taxon>
        <taxon>Microvirga</taxon>
    </lineage>
</organism>
<keyword evidence="2" id="KW-0732">Signal</keyword>
<sequence length="93" mass="10019">MPKLLIAGLVGAAVFTFANLYTASAPQPADESPVEAQAKIALVQAILDEENEDRQDPEGLQEDEDPEDEEDVHGDLGDEDDQEDPPEEATTPT</sequence>
<feature type="compositionally biased region" description="Acidic residues" evidence="1">
    <location>
        <begin position="48"/>
        <end position="87"/>
    </location>
</feature>
<evidence type="ECO:0000313" key="4">
    <source>
        <dbReference type="Proteomes" id="UP000321085"/>
    </source>
</evidence>
<evidence type="ECO:0000256" key="2">
    <source>
        <dbReference type="SAM" id="SignalP"/>
    </source>
</evidence>
<accession>A0A512C2H5</accession>
<keyword evidence="4" id="KW-1185">Reference proteome</keyword>